<feature type="domain" description="Large polyvalent protein-associated" evidence="3">
    <location>
        <begin position="512"/>
        <end position="603"/>
    </location>
</feature>
<gene>
    <name evidence="5" type="primary">MobA</name>
    <name evidence="5" type="ORF">CAGGBEG34_220113</name>
</gene>
<reference evidence="5 6" key="1">
    <citation type="submission" date="2011-08" db="EMBL/GenBank/DDBJ databases">
        <title>The genome of the obligate endobacterium of an arbuscular mycorrhizal fungus reveals an interphylum network of nutritional interactions.</title>
        <authorList>
            <person name="Ghignone S."/>
            <person name="Salvioli A."/>
            <person name="Anca I."/>
            <person name="Lumini E."/>
            <person name="Ortu G."/>
            <person name="Petiti L."/>
            <person name="Cruveiller S."/>
            <person name="Bianciotto V."/>
            <person name="Piffanelli P."/>
            <person name="Lanfranco L."/>
            <person name="Bonfante P."/>
        </authorList>
    </citation>
    <scope>NUCLEOTIDE SEQUENCE [LARGE SCALE GENOMIC DNA]</scope>
    <source>
        <strain evidence="5 6">BEG34</strain>
    </source>
</reference>
<dbReference type="Pfam" id="PF18821">
    <property type="entry name" value="LPD7"/>
    <property type="match status" value="1"/>
</dbReference>
<dbReference type="eggNOG" id="COG3843">
    <property type="taxonomic scope" value="Bacteria"/>
</dbReference>
<dbReference type="InterPro" id="IPR040677">
    <property type="entry name" value="LPD7"/>
</dbReference>
<dbReference type="Pfam" id="PF22863">
    <property type="entry name" value="TraI_middle"/>
    <property type="match status" value="1"/>
</dbReference>
<evidence type="ECO:0000259" key="3">
    <source>
        <dbReference type="Pfam" id="PF18821"/>
    </source>
</evidence>
<feature type="region of interest" description="Disordered" evidence="1">
    <location>
        <begin position="609"/>
        <end position="634"/>
    </location>
</feature>
<dbReference type="InterPro" id="IPR049751">
    <property type="entry name" value="TraI/MobA_relaxases"/>
</dbReference>
<evidence type="ECO:0000313" key="5">
    <source>
        <dbReference type="EMBL" id="CCD29359.1"/>
    </source>
</evidence>
<evidence type="ECO:0000259" key="2">
    <source>
        <dbReference type="Pfam" id="PF03432"/>
    </source>
</evidence>
<dbReference type="Proteomes" id="UP000054051">
    <property type="component" value="Unassembled WGS sequence"/>
</dbReference>
<name>G2J9B2_9BURK</name>
<feature type="compositionally biased region" description="Basic residues" evidence="1">
    <location>
        <begin position="613"/>
        <end position="624"/>
    </location>
</feature>
<feature type="domain" description="TraI-like middle" evidence="4">
    <location>
        <begin position="216"/>
        <end position="316"/>
    </location>
</feature>
<comment type="caution">
    <text evidence="5">The sequence shown here is derived from an EMBL/GenBank/DDBJ whole genome shotgun (WGS) entry which is preliminary data.</text>
</comment>
<evidence type="ECO:0000256" key="1">
    <source>
        <dbReference type="SAM" id="MobiDB-lite"/>
    </source>
</evidence>
<dbReference type="RefSeq" id="WP_006682565.1">
    <property type="nucleotide sequence ID" value="NZ_CAFB01000039.1"/>
</dbReference>
<dbReference type="NCBIfam" id="NF041893">
    <property type="entry name" value="TraI_MobP_relax"/>
    <property type="match status" value="1"/>
</dbReference>
<dbReference type="InterPro" id="IPR054462">
    <property type="entry name" value="TraI_M"/>
</dbReference>
<dbReference type="AlphaFoldDB" id="G2J9B2"/>
<evidence type="ECO:0000259" key="4">
    <source>
        <dbReference type="Pfam" id="PF22863"/>
    </source>
</evidence>
<dbReference type="EMBL" id="CAFB01000039">
    <property type="protein sequence ID" value="CCD29359.1"/>
    <property type="molecule type" value="Genomic_DNA"/>
</dbReference>
<accession>G2J9B2</accession>
<protein>
    <submittedName>
        <fullName evidence="5">Putative relaxase/mobilization nuclease family protein MobA</fullName>
    </submittedName>
</protein>
<evidence type="ECO:0000313" key="6">
    <source>
        <dbReference type="Proteomes" id="UP000054051"/>
    </source>
</evidence>
<keyword evidence="6" id="KW-1185">Reference proteome</keyword>
<dbReference type="InterPro" id="IPR005094">
    <property type="entry name" value="Endonuclease_MobA/VirD2"/>
</dbReference>
<proteinExistence type="predicted"/>
<feature type="domain" description="MobA/VirD2-like nuclease" evidence="2">
    <location>
        <begin position="64"/>
        <end position="180"/>
    </location>
</feature>
<feature type="compositionally biased region" description="Basic and acidic residues" evidence="1">
    <location>
        <begin position="625"/>
        <end position="634"/>
    </location>
</feature>
<dbReference type="Pfam" id="PF03432">
    <property type="entry name" value="Relaxase"/>
    <property type="match status" value="1"/>
</dbReference>
<organism evidence="5 6">
    <name type="scientific">Candidatus Glomeribacter gigasporarum BEG34</name>
    <dbReference type="NCBI Taxonomy" id="1070319"/>
    <lineage>
        <taxon>Bacteria</taxon>
        <taxon>Pseudomonadati</taxon>
        <taxon>Pseudomonadota</taxon>
        <taxon>Betaproteobacteria</taxon>
        <taxon>Burkholderiales</taxon>
        <taxon>Burkholderiaceae</taxon>
        <taxon>Candidatus Glomeribacter</taxon>
    </lineage>
</organism>
<sequence>MIPKVIRNHHTDKSSFKKLTNYITKGITQSEAFSEQYGWGALTRYITQENILDGLGGSIEKAIAVEIGQLSSLANAPAEMYAVARQAPRAKDPVYHYVLSWPEHERPKVEDVFSAVRDTLTALGIADHQYVIAIHADTDNLHAHVEVNRVHPQTFQVFDTYRDYLTLHYAAREAEIKYGWQHDNGFFQVIEVNGKKCIVRNNEYVDPDLVPTRPGAKRAEVWSGEQSLETWCKAEPARDLKRVLEDKKTSSWQNIHRALAQYGLELRDAGGGGFKVVDISAGTPEKMNKPLTVSAAAAFRFMKRAELEKRFGAFEARSPDLQLDEPKRTYKRDPHKRLEARLARKALREDLYHRFKAEEREARERQTLAKKALVPFAQEDKNRYQKLQAAYRARRIGIRQDAKLTPVQKQQAYMLAKVTMLKAREQLVQQIQQERAIRRSLLPKIPRWREWVEQQAQRGDEAAISALRGMIYQESRNKKKKLARGNAQIEENAILPAVHQCADPQVRGFENLLWNVGKNGCVTYRFNNGEMAFCDEGERLTFGRKEVSDDALALTVRYGADKWKEGIRIGGGDFAFKKRVVRMAIEQNIVVQNIELREVEKQIRGELAAMRGTQRKNTRPKPVSKGRERESCSR</sequence>
<dbReference type="STRING" id="1070319.CAGGBEG34_220113"/>
<dbReference type="OrthoDB" id="279005at2"/>